<evidence type="ECO:0000313" key="2">
    <source>
        <dbReference type="EMBL" id="RCH90463.1"/>
    </source>
</evidence>
<protein>
    <submittedName>
        <fullName evidence="2">Uncharacterized protein</fullName>
    </submittedName>
</protein>
<comment type="caution">
    <text evidence="2">The sequence shown here is derived from an EMBL/GenBank/DDBJ whole genome shotgun (WGS) entry which is preliminary data.</text>
</comment>
<proteinExistence type="predicted"/>
<dbReference type="EMBL" id="PJQM01003154">
    <property type="protein sequence ID" value="RCH90463.1"/>
    <property type="molecule type" value="Genomic_DNA"/>
</dbReference>
<feature type="region of interest" description="Disordered" evidence="1">
    <location>
        <begin position="1"/>
        <end position="22"/>
    </location>
</feature>
<sequence length="126" mass="14334">MTNDNAVEHPVTDKSPLYGAQSNKYQYEKDGEKTLALEQDQSESRQPTLRRKERFILTDLQKNGFFSAPSDSLSTQQTTAITKDMTSQIEDCVKDIPSDKTQKKPKTGIFKKLKNIFIVFSPSSKR</sequence>
<reference evidence="2 3" key="1">
    <citation type="journal article" date="2018" name="G3 (Bethesda)">
        <title>Phylogenetic and Phylogenomic Definition of Rhizopus Species.</title>
        <authorList>
            <person name="Gryganskyi A.P."/>
            <person name="Golan J."/>
            <person name="Dolatabadi S."/>
            <person name="Mondo S."/>
            <person name="Robb S."/>
            <person name="Idnurm A."/>
            <person name="Muszewska A."/>
            <person name="Steczkiewicz K."/>
            <person name="Masonjones S."/>
            <person name="Liao H.L."/>
            <person name="Gajdeczka M.T."/>
            <person name="Anike F."/>
            <person name="Vuek A."/>
            <person name="Anishchenko I.M."/>
            <person name="Voigt K."/>
            <person name="de Hoog G.S."/>
            <person name="Smith M.E."/>
            <person name="Heitman J."/>
            <person name="Vilgalys R."/>
            <person name="Stajich J.E."/>
        </authorList>
    </citation>
    <scope>NUCLEOTIDE SEQUENCE [LARGE SCALE GENOMIC DNA]</scope>
    <source>
        <strain evidence="2 3">LSU 92-RS-03</strain>
    </source>
</reference>
<organism evidence="2 3">
    <name type="scientific">Rhizopus stolonifer</name>
    <name type="common">Rhizopus nigricans</name>
    <dbReference type="NCBI Taxonomy" id="4846"/>
    <lineage>
        <taxon>Eukaryota</taxon>
        <taxon>Fungi</taxon>
        <taxon>Fungi incertae sedis</taxon>
        <taxon>Mucoromycota</taxon>
        <taxon>Mucoromycotina</taxon>
        <taxon>Mucoromycetes</taxon>
        <taxon>Mucorales</taxon>
        <taxon>Mucorineae</taxon>
        <taxon>Rhizopodaceae</taxon>
        <taxon>Rhizopus</taxon>
    </lineage>
</organism>
<dbReference type="AlphaFoldDB" id="A0A367JKK7"/>
<feature type="compositionally biased region" description="Basic and acidic residues" evidence="1">
    <location>
        <begin position="1"/>
        <end position="12"/>
    </location>
</feature>
<dbReference type="Proteomes" id="UP000253551">
    <property type="component" value="Unassembled WGS sequence"/>
</dbReference>
<name>A0A367JKK7_RHIST</name>
<keyword evidence="3" id="KW-1185">Reference proteome</keyword>
<accession>A0A367JKK7</accession>
<gene>
    <name evidence="2" type="ORF">CU098_009472</name>
</gene>
<evidence type="ECO:0000313" key="3">
    <source>
        <dbReference type="Proteomes" id="UP000253551"/>
    </source>
</evidence>
<evidence type="ECO:0000256" key="1">
    <source>
        <dbReference type="SAM" id="MobiDB-lite"/>
    </source>
</evidence>